<dbReference type="GO" id="GO:0008270">
    <property type="term" value="F:zinc ion binding"/>
    <property type="evidence" value="ECO:0007669"/>
    <property type="project" value="UniProtKB-KW"/>
</dbReference>
<dbReference type="Gene3D" id="1.20.120.1750">
    <property type="match status" value="1"/>
</dbReference>
<proteinExistence type="predicted"/>
<dbReference type="Pfam" id="PF00642">
    <property type="entry name" value="zf-CCCH"/>
    <property type="match status" value="1"/>
</dbReference>
<feature type="domain" description="C3H1-type" evidence="12">
    <location>
        <begin position="124"/>
        <end position="151"/>
    </location>
</feature>
<comment type="catalytic activity">
    <reaction evidence="1">
        <text>[E2 ubiquitin-conjugating enzyme]-S-ubiquitinyl-L-cysteine + [acceptor protein]-L-lysine = [E2 ubiquitin-conjugating enzyme]-L-cysteine + [acceptor protein]-N(6)-ubiquitinyl-L-lysine.</text>
        <dbReference type="EC" id="2.3.2.31"/>
    </reaction>
</comment>
<evidence type="ECO:0000313" key="14">
    <source>
        <dbReference type="EMBL" id="CAK5270541.1"/>
    </source>
</evidence>
<sequence>MCAYRPPGLAGASAPPCPFFLKNACTFGDKCRKSHTLRSSTPLASRVLSQTNEAPAALPCPHFLRGVCRFGDLCTKSHADLLSSTAAPPEVCIHHLRGACRFGERCLRLHAVPMWAPSPTAEVTTSKSPCQFFARGSCMKGTKCTFLHAAPAAAVARENEGAEVLNWRVGPALLGPNLTPDPDPSSSPHPPISNRTTSPSGSTHPDAISSDLTHETTERVLYNCSVTFGAGGSVTQVVTPFDACRIRVSGIPSLTDAEISAQIATVLANHGGAQLQIQWFGADAHPIAIADFTNPAAAAAAVGELERITFGEVEGGTNLVCALERTGAKLSVAGGAEERGFFRGRKVKLTWYGRRMSAFANYSSDATAKNKCEELHGKVYCGHTISATYRPIQAVARRIRGGMFSSVISVPSRSFTVMLRNLPMDVDERSLKCFCDADSVGFDPPRCPENVHYELMDVLERFGAVDTLDVLPMTKTSSKVSAFAQFHTEAGTTAAEAGLRPNPPAFFGKSPFFIERTLSVKYNRIPATLFAKIRGPVDLLAGVYPEMIKYYLGEAEHSDPVVLVLHSTDSKRLAKVKSEVDRIVQGELLIQDGSKFWVPFFETQTGLQFIEDMYLHHGVFVRCDPRTRTARMFGSEEERARARKLIEQKVAKLKAQRHEIPLKRELIRILLRGDLKQLQTAVDPQQERLVLDVVALKIMLDGGPILDLSCPVCLCDIEDAVQLDCGHAYCRTCIQHYIKPASGTEFTPRLCVAGSFSDGGKSIPCSHAIPYRTIRSLLDAGAEDELLLTSFLTHINTHPQQFQYCPSADCQMVYPIGIDSDEENAAIQCPSCLARICTTCKIEWHDDLTCAEHKDNLTGNTALLNQWRAEHEVKQCPNCHADIEKDGGCNHMQCVLCRTHICWICMETFRDGDGKLGIYPHLRRVHGGHGG</sequence>
<gene>
    <name evidence="14" type="ORF">MYCIT1_LOCUS15032</name>
</gene>
<comment type="caution">
    <text evidence="14">The sequence shown here is derived from an EMBL/GenBank/DDBJ whole genome shotgun (WGS) entry which is preliminary data.</text>
</comment>
<evidence type="ECO:0000256" key="3">
    <source>
        <dbReference type="ARBA" id="ARBA00022679"/>
    </source>
</evidence>
<dbReference type="Pfam" id="PF13445">
    <property type="entry name" value="zf-RING_UBOX"/>
    <property type="match status" value="1"/>
</dbReference>
<dbReference type="CDD" id="cd20335">
    <property type="entry name" value="BRcat_RBR"/>
    <property type="match status" value="1"/>
</dbReference>
<dbReference type="PROSITE" id="PS50103">
    <property type="entry name" value="ZF_C3H1"/>
    <property type="match status" value="4"/>
</dbReference>
<dbReference type="EMBL" id="CAVNYO010000167">
    <property type="protein sequence ID" value="CAK5270541.1"/>
    <property type="molecule type" value="Genomic_DNA"/>
</dbReference>
<feature type="region of interest" description="Disordered" evidence="10">
    <location>
        <begin position="175"/>
        <end position="212"/>
    </location>
</feature>
<dbReference type="Pfam" id="PF18044">
    <property type="entry name" value="zf-CCCH_4"/>
    <property type="match status" value="1"/>
</dbReference>
<reference evidence="14" key="1">
    <citation type="submission" date="2023-11" db="EMBL/GenBank/DDBJ databases">
        <authorList>
            <person name="De Vega J J."/>
            <person name="De Vega J J."/>
        </authorList>
    </citation>
    <scope>NUCLEOTIDE SEQUENCE</scope>
</reference>
<evidence type="ECO:0000259" key="13">
    <source>
        <dbReference type="PROSITE" id="PS51873"/>
    </source>
</evidence>
<evidence type="ECO:0000259" key="12">
    <source>
        <dbReference type="PROSITE" id="PS50103"/>
    </source>
</evidence>
<dbReference type="Pfam" id="PF22191">
    <property type="entry name" value="IBR_1"/>
    <property type="match status" value="1"/>
</dbReference>
<protein>
    <recommendedName>
        <fullName evidence="2">RBR-type E3 ubiquitin transferase</fullName>
        <ecNumber evidence="2">2.3.2.31</ecNumber>
    </recommendedName>
</protein>
<dbReference type="GO" id="GO:0061630">
    <property type="term" value="F:ubiquitin protein ligase activity"/>
    <property type="evidence" value="ECO:0007669"/>
    <property type="project" value="UniProtKB-EC"/>
</dbReference>
<dbReference type="InterPro" id="IPR013083">
    <property type="entry name" value="Znf_RING/FYVE/PHD"/>
</dbReference>
<dbReference type="InterPro" id="IPR041367">
    <property type="entry name" value="Znf-CCCH_4"/>
</dbReference>
<keyword evidence="4 9" id="KW-0479">Metal-binding</keyword>
<feature type="zinc finger region" description="C3H1-type" evidence="9">
    <location>
        <begin position="86"/>
        <end position="113"/>
    </location>
</feature>
<dbReference type="InterPro" id="IPR044066">
    <property type="entry name" value="TRIAD_supradom"/>
</dbReference>
<dbReference type="Gene3D" id="4.10.1000.10">
    <property type="entry name" value="Zinc finger, CCCH-type"/>
    <property type="match status" value="1"/>
</dbReference>
<keyword evidence="15" id="KW-1185">Reference proteome</keyword>
<dbReference type="AlphaFoldDB" id="A0AAD2H8C5"/>
<dbReference type="InterPro" id="IPR027370">
    <property type="entry name" value="Znf-RING_euk"/>
</dbReference>
<evidence type="ECO:0000313" key="15">
    <source>
        <dbReference type="Proteomes" id="UP001295794"/>
    </source>
</evidence>
<dbReference type="PANTHER" id="PTHR11685">
    <property type="entry name" value="RBR FAMILY RING FINGER AND IBR DOMAIN-CONTAINING"/>
    <property type="match status" value="1"/>
</dbReference>
<feature type="compositionally biased region" description="Polar residues" evidence="10">
    <location>
        <begin position="194"/>
        <end position="203"/>
    </location>
</feature>
<feature type="zinc finger region" description="C3H1-type" evidence="9">
    <location>
        <begin position="124"/>
        <end position="151"/>
    </location>
</feature>
<dbReference type="InterPro" id="IPR036855">
    <property type="entry name" value="Znf_CCCH_sf"/>
</dbReference>
<dbReference type="GO" id="GO:0016567">
    <property type="term" value="P:protein ubiquitination"/>
    <property type="evidence" value="ECO:0007669"/>
    <property type="project" value="InterPro"/>
</dbReference>
<feature type="domain" description="C3H1-type" evidence="12">
    <location>
        <begin position="54"/>
        <end position="81"/>
    </location>
</feature>
<evidence type="ECO:0000256" key="8">
    <source>
        <dbReference type="ARBA" id="ARBA00022833"/>
    </source>
</evidence>
<dbReference type="PROSITE" id="PS00518">
    <property type="entry name" value="ZF_RING_1"/>
    <property type="match status" value="1"/>
</dbReference>
<name>A0AAD2H8C5_9AGAR</name>
<feature type="zinc finger region" description="C3H1-type" evidence="9">
    <location>
        <begin position="54"/>
        <end position="81"/>
    </location>
</feature>
<feature type="compositionally biased region" description="Pro residues" evidence="10">
    <location>
        <begin position="179"/>
        <end position="191"/>
    </location>
</feature>
<evidence type="ECO:0000256" key="6">
    <source>
        <dbReference type="ARBA" id="ARBA00022771"/>
    </source>
</evidence>
<evidence type="ECO:0000256" key="1">
    <source>
        <dbReference type="ARBA" id="ARBA00001798"/>
    </source>
</evidence>
<dbReference type="Gene3D" id="2.30.30.1190">
    <property type="match status" value="2"/>
</dbReference>
<dbReference type="Gene3D" id="3.30.40.10">
    <property type="entry name" value="Zinc/RING finger domain, C3HC4 (zinc finger)"/>
    <property type="match status" value="1"/>
</dbReference>
<feature type="domain" description="C3H1-type" evidence="12">
    <location>
        <begin position="11"/>
        <end position="38"/>
    </location>
</feature>
<dbReference type="SMART" id="SM00184">
    <property type="entry name" value="RING"/>
    <property type="match status" value="1"/>
</dbReference>
<feature type="domain" description="RING-type" evidence="13">
    <location>
        <begin position="706"/>
        <end position="925"/>
    </location>
</feature>
<organism evidence="14 15">
    <name type="scientific">Mycena citricolor</name>
    <dbReference type="NCBI Taxonomy" id="2018698"/>
    <lineage>
        <taxon>Eukaryota</taxon>
        <taxon>Fungi</taxon>
        <taxon>Dikarya</taxon>
        <taxon>Basidiomycota</taxon>
        <taxon>Agaricomycotina</taxon>
        <taxon>Agaricomycetes</taxon>
        <taxon>Agaricomycetidae</taxon>
        <taxon>Agaricales</taxon>
        <taxon>Marasmiineae</taxon>
        <taxon>Mycenaceae</taxon>
        <taxon>Mycena</taxon>
    </lineage>
</organism>
<keyword evidence="5" id="KW-0677">Repeat</keyword>
<evidence type="ECO:0000259" key="11">
    <source>
        <dbReference type="PROSITE" id="PS50089"/>
    </source>
</evidence>
<evidence type="ECO:0000256" key="5">
    <source>
        <dbReference type="ARBA" id="ARBA00022737"/>
    </source>
</evidence>
<dbReference type="SMART" id="SM00647">
    <property type="entry name" value="IBR"/>
    <property type="match status" value="2"/>
</dbReference>
<feature type="zinc finger region" description="C3H1-type" evidence="9">
    <location>
        <begin position="11"/>
        <end position="38"/>
    </location>
</feature>
<dbReference type="InterPro" id="IPR031127">
    <property type="entry name" value="E3_UB_ligase_RBR"/>
</dbReference>
<dbReference type="SMART" id="SM00356">
    <property type="entry name" value="ZnF_C3H1"/>
    <property type="match status" value="4"/>
</dbReference>
<feature type="domain" description="C3H1-type" evidence="12">
    <location>
        <begin position="86"/>
        <end position="113"/>
    </location>
</feature>
<dbReference type="PROSITE" id="PS51873">
    <property type="entry name" value="TRIAD"/>
    <property type="match status" value="1"/>
</dbReference>
<evidence type="ECO:0000256" key="4">
    <source>
        <dbReference type="ARBA" id="ARBA00022723"/>
    </source>
</evidence>
<dbReference type="InterPro" id="IPR002867">
    <property type="entry name" value="IBR_dom"/>
</dbReference>
<keyword evidence="3" id="KW-0808">Transferase</keyword>
<dbReference type="PROSITE" id="PS50089">
    <property type="entry name" value="ZF_RING_2"/>
    <property type="match status" value="1"/>
</dbReference>
<dbReference type="InterPro" id="IPR000571">
    <property type="entry name" value="Znf_CCCH"/>
</dbReference>
<evidence type="ECO:0000256" key="2">
    <source>
        <dbReference type="ARBA" id="ARBA00012251"/>
    </source>
</evidence>
<dbReference type="Pfam" id="PF14608">
    <property type="entry name" value="zf-CCCH_2"/>
    <property type="match status" value="2"/>
</dbReference>
<keyword evidence="8 9" id="KW-0862">Zinc</keyword>
<dbReference type="EC" id="2.3.2.31" evidence="2"/>
<feature type="domain" description="RING-type" evidence="11">
    <location>
        <begin position="710"/>
        <end position="751"/>
    </location>
</feature>
<evidence type="ECO:0000256" key="7">
    <source>
        <dbReference type="ARBA" id="ARBA00022786"/>
    </source>
</evidence>
<dbReference type="InterPro" id="IPR001841">
    <property type="entry name" value="Znf_RING"/>
</dbReference>
<keyword evidence="6 9" id="KW-0863">Zinc-finger</keyword>
<dbReference type="SUPFAM" id="SSF57850">
    <property type="entry name" value="RING/U-box"/>
    <property type="match status" value="3"/>
</dbReference>
<keyword evidence="7" id="KW-0833">Ubl conjugation pathway</keyword>
<accession>A0AAD2H8C5</accession>
<dbReference type="Proteomes" id="UP001295794">
    <property type="component" value="Unassembled WGS sequence"/>
</dbReference>
<dbReference type="SUPFAM" id="SSF90229">
    <property type="entry name" value="CCCH zinc finger"/>
    <property type="match status" value="1"/>
</dbReference>
<dbReference type="InterPro" id="IPR017907">
    <property type="entry name" value="Znf_RING_CS"/>
</dbReference>
<evidence type="ECO:0000256" key="10">
    <source>
        <dbReference type="SAM" id="MobiDB-lite"/>
    </source>
</evidence>
<evidence type="ECO:0000256" key="9">
    <source>
        <dbReference type="PROSITE-ProRule" id="PRU00723"/>
    </source>
</evidence>
<dbReference type="Pfam" id="PF01485">
    <property type="entry name" value="IBR"/>
    <property type="match status" value="1"/>
</dbReference>